<keyword evidence="4 8" id="KW-0812">Transmembrane</keyword>
<keyword evidence="10" id="KW-1185">Reference proteome</keyword>
<evidence type="ECO:0000256" key="7">
    <source>
        <dbReference type="PIRNR" id="PIRNR002744"/>
    </source>
</evidence>
<keyword evidence="5 8" id="KW-1133">Transmembrane helix</keyword>
<feature type="transmembrane region" description="Helical" evidence="8">
    <location>
        <begin position="390"/>
        <end position="414"/>
    </location>
</feature>
<evidence type="ECO:0000313" key="10">
    <source>
        <dbReference type="Proteomes" id="UP000831304"/>
    </source>
</evidence>
<reference evidence="9 10" key="1">
    <citation type="submission" date="2022-03" db="EMBL/GenBank/DDBJ databases">
        <title>Agromyces sp. isolated from the gut of P. brevitarsis seulensis larvae.</title>
        <authorList>
            <person name="Won M."/>
            <person name="Kwon S.-W."/>
        </authorList>
    </citation>
    <scope>NUCLEOTIDE SEQUENCE [LARGE SCALE GENOMIC DNA]</scope>
    <source>
        <strain evidence="9 10">KACC 16215</strain>
    </source>
</reference>
<keyword evidence="3 7" id="KW-0813">Transport</keyword>
<dbReference type="PANTHER" id="PTHR30569:SF0">
    <property type="entry name" value="CYTOSINE PERMEASE"/>
    <property type="match status" value="1"/>
</dbReference>
<organism evidence="9 10">
    <name type="scientific">Agromyces soli</name>
    <dbReference type="NCBI Taxonomy" id="659012"/>
    <lineage>
        <taxon>Bacteria</taxon>
        <taxon>Bacillati</taxon>
        <taxon>Actinomycetota</taxon>
        <taxon>Actinomycetes</taxon>
        <taxon>Micrococcales</taxon>
        <taxon>Microbacteriaceae</taxon>
        <taxon>Agromyces</taxon>
    </lineage>
</organism>
<feature type="transmembrane region" description="Helical" evidence="8">
    <location>
        <begin position="346"/>
        <end position="369"/>
    </location>
</feature>
<feature type="transmembrane region" description="Helical" evidence="8">
    <location>
        <begin position="32"/>
        <end position="54"/>
    </location>
</feature>
<evidence type="ECO:0000256" key="2">
    <source>
        <dbReference type="ARBA" id="ARBA00008974"/>
    </source>
</evidence>
<dbReference type="PIRSF" id="PIRSF002744">
    <property type="entry name" value="Pur-cyt_permease"/>
    <property type="match status" value="1"/>
</dbReference>
<evidence type="ECO:0000313" key="9">
    <source>
        <dbReference type="EMBL" id="UOE25711.1"/>
    </source>
</evidence>
<dbReference type="InterPro" id="IPR030191">
    <property type="entry name" value="CodB"/>
</dbReference>
<dbReference type="Gene3D" id="1.10.4160.10">
    <property type="entry name" value="Hydantoin permease"/>
    <property type="match status" value="1"/>
</dbReference>
<feature type="transmembrane region" description="Helical" evidence="8">
    <location>
        <begin position="277"/>
        <end position="306"/>
    </location>
</feature>
<name>A0ABY4AU58_9MICO</name>
<proteinExistence type="inferred from homology"/>
<gene>
    <name evidence="9" type="ORF">MTP13_15505</name>
</gene>
<protein>
    <submittedName>
        <fullName evidence="9">Cytosine permease</fullName>
    </submittedName>
</protein>
<dbReference type="InterPro" id="IPR026030">
    <property type="entry name" value="Pur-cyt_permease_Fcy2/21/22"/>
</dbReference>
<dbReference type="Proteomes" id="UP000831304">
    <property type="component" value="Chromosome"/>
</dbReference>
<evidence type="ECO:0000256" key="8">
    <source>
        <dbReference type="SAM" id="Phobius"/>
    </source>
</evidence>
<feature type="transmembrane region" description="Helical" evidence="8">
    <location>
        <begin position="137"/>
        <end position="156"/>
    </location>
</feature>
<feature type="transmembrane region" description="Helical" evidence="8">
    <location>
        <begin position="102"/>
        <end position="125"/>
    </location>
</feature>
<dbReference type="PANTHER" id="PTHR30569">
    <property type="entry name" value="CYTOSINE TRANSPORTER CODB"/>
    <property type="match status" value="1"/>
</dbReference>
<evidence type="ECO:0000256" key="6">
    <source>
        <dbReference type="ARBA" id="ARBA00023136"/>
    </source>
</evidence>
<feature type="transmembrane region" description="Helical" evidence="8">
    <location>
        <begin position="237"/>
        <end position="265"/>
    </location>
</feature>
<dbReference type="RefSeq" id="WP_243568576.1">
    <property type="nucleotide sequence ID" value="NZ_BAAARD010000010.1"/>
</dbReference>
<dbReference type="InterPro" id="IPR001248">
    <property type="entry name" value="Pur-cyt_permease"/>
</dbReference>
<feature type="transmembrane region" description="Helical" evidence="8">
    <location>
        <begin position="60"/>
        <end position="81"/>
    </location>
</feature>
<evidence type="ECO:0000256" key="1">
    <source>
        <dbReference type="ARBA" id="ARBA00004141"/>
    </source>
</evidence>
<evidence type="ECO:0000256" key="5">
    <source>
        <dbReference type="ARBA" id="ARBA00022989"/>
    </source>
</evidence>
<evidence type="ECO:0000256" key="4">
    <source>
        <dbReference type="ARBA" id="ARBA00022692"/>
    </source>
</evidence>
<feature type="transmembrane region" description="Helical" evidence="8">
    <location>
        <begin position="168"/>
        <end position="186"/>
    </location>
</feature>
<keyword evidence="6 7" id="KW-0472">Membrane</keyword>
<accession>A0ABY4AU58</accession>
<feature type="transmembrane region" description="Helical" evidence="8">
    <location>
        <begin position="318"/>
        <end position="340"/>
    </location>
</feature>
<evidence type="ECO:0000256" key="3">
    <source>
        <dbReference type="ARBA" id="ARBA00022448"/>
    </source>
</evidence>
<dbReference type="EMBL" id="CP094533">
    <property type="protein sequence ID" value="UOE25711.1"/>
    <property type="molecule type" value="Genomic_DNA"/>
</dbReference>
<comment type="similarity">
    <text evidence="2 7">Belongs to the purine-cytosine permease (2.A.39) family.</text>
</comment>
<feature type="transmembrane region" description="Helical" evidence="8">
    <location>
        <begin position="420"/>
        <end position="437"/>
    </location>
</feature>
<comment type="subcellular location">
    <subcellularLocation>
        <location evidence="1">Membrane</location>
        <topology evidence="1">Multi-pass membrane protein</topology>
    </subcellularLocation>
</comment>
<sequence>MSLFSRLNSQLETQSDQAGPVRGTLSLARIGLIWLAANFVVTTLLTGTFFIPAIDFASATTLIVIGTIVGAVVLVLVGYIGTRTGLPTMALTRGAFGIRGSLLPSLANVFSLMGWVWVQAMLAGITVDYIVATYTGYSNPVLFSALSQTLAVILAIFGHEGIARIEPWLAAVMLGFAAWIFTTAFTEFTPADYQAIPVDLDLGFTPAIVLDIVIATAIAWTVLAADINRHARNGRASVVGSGVGYTISTIIAMMLGATATGYLLLTGADAIPFDPAPIVAAFGIPLAVVIFVSVMATNVVALYGITTSAINAAPRGRIRFLPAVLVLGAISIAGSTWLGLLGQFTTFLTMIGAFFVPVFAIMIVDYFIIKRRNYTTDMLRAEGGRYWYTRGVNWIAIVVWAIGAAVSYLLAYVWHSPTGATIPAFVLTFFLYLIAMLPERRRTAPEPYEHLADAAAERDAALETEVGR</sequence>
<feature type="transmembrane region" description="Helical" evidence="8">
    <location>
        <begin position="206"/>
        <end position="225"/>
    </location>
</feature>
<dbReference type="Pfam" id="PF02133">
    <property type="entry name" value="Transp_cyt_pur"/>
    <property type="match status" value="1"/>
</dbReference>